<evidence type="ECO:0000313" key="8">
    <source>
        <dbReference type="EMBL" id="KAH9377111.1"/>
    </source>
</evidence>
<keyword evidence="3" id="KW-0479">Metal-binding</keyword>
<dbReference type="SUPFAM" id="SSF48264">
    <property type="entry name" value="Cytochrome P450"/>
    <property type="match status" value="1"/>
</dbReference>
<comment type="caution">
    <text evidence="8">The sequence shown here is derived from an EMBL/GenBank/DDBJ whole genome shotgun (WGS) entry which is preliminary data.</text>
</comment>
<dbReference type="Pfam" id="PF00067">
    <property type="entry name" value="p450"/>
    <property type="match status" value="1"/>
</dbReference>
<dbReference type="OrthoDB" id="6499032at2759"/>
<dbReference type="Gene3D" id="1.10.630.10">
    <property type="entry name" value="Cytochrome P450"/>
    <property type="match status" value="1"/>
</dbReference>
<dbReference type="AlphaFoldDB" id="A0A9J6GRK8"/>
<evidence type="ECO:0000256" key="3">
    <source>
        <dbReference type="ARBA" id="ARBA00022723"/>
    </source>
</evidence>
<dbReference type="InterPro" id="IPR036396">
    <property type="entry name" value="Cyt_P450_sf"/>
</dbReference>
<evidence type="ECO:0000313" key="9">
    <source>
        <dbReference type="Proteomes" id="UP000821853"/>
    </source>
</evidence>
<keyword evidence="9" id="KW-1185">Reference proteome</keyword>
<evidence type="ECO:0000256" key="1">
    <source>
        <dbReference type="ARBA" id="ARBA00010617"/>
    </source>
</evidence>
<evidence type="ECO:0000256" key="2">
    <source>
        <dbReference type="ARBA" id="ARBA00022617"/>
    </source>
</evidence>
<dbReference type="GO" id="GO:0016705">
    <property type="term" value="F:oxidoreductase activity, acting on paired donors, with incorporation or reduction of molecular oxygen"/>
    <property type="evidence" value="ECO:0007669"/>
    <property type="project" value="InterPro"/>
</dbReference>
<evidence type="ECO:0000256" key="7">
    <source>
        <dbReference type="SAM" id="Phobius"/>
    </source>
</evidence>
<dbReference type="GO" id="GO:0005506">
    <property type="term" value="F:iron ion binding"/>
    <property type="evidence" value="ECO:0007669"/>
    <property type="project" value="InterPro"/>
</dbReference>
<proteinExistence type="inferred from homology"/>
<evidence type="ECO:0000256" key="4">
    <source>
        <dbReference type="ARBA" id="ARBA00023002"/>
    </source>
</evidence>
<evidence type="ECO:0000256" key="6">
    <source>
        <dbReference type="ARBA" id="ARBA00023033"/>
    </source>
</evidence>
<keyword evidence="7" id="KW-0812">Transmembrane</keyword>
<keyword evidence="6" id="KW-0503">Monooxygenase</keyword>
<evidence type="ECO:0000256" key="5">
    <source>
        <dbReference type="ARBA" id="ARBA00023004"/>
    </source>
</evidence>
<dbReference type="PANTHER" id="PTHR24302">
    <property type="entry name" value="CYTOCHROME P450 FAMILY 3"/>
    <property type="match status" value="1"/>
</dbReference>
<sequence length="60" mass="6451">MNLAFAGMSLDEITAQGIVFFVAAWKVSLAAISFTAYFLALNPEVQDKVVAEVDKALSEV</sequence>
<keyword evidence="2" id="KW-0349">Heme</keyword>
<keyword evidence="5" id="KW-0408">Iron</keyword>
<dbReference type="VEuPathDB" id="VectorBase:HLOH_054220"/>
<dbReference type="InterPro" id="IPR001128">
    <property type="entry name" value="Cyt_P450"/>
</dbReference>
<organism evidence="8 9">
    <name type="scientific">Haemaphysalis longicornis</name>
    <name type="common">Bush tick</name>
    <dbReference type="NCBI Taxonomy" id="44386"/>
    <lineage>
        <taxon>Eukaryota</taxon>
        <taxon>Metazoa</taxon>
        <taxon>Ecdysozoa</taxon>
        <taxon>Arthropoda</taxon>
        <taxon>Chelicerata</taxon>
        <taxon>Arachnida</taxon>
        <taxon>Acari</taxon>
        <taxon>Parasitiformes</taxon>
        <taxon>Ixodida</taxon>
        <taxon>Ixodoidea</taxon>
        <taxon>Ixodidae</taxon>
        <taxon>Haemaphysalinae</taxon>
        <taxon>Haemaphysalis</taxon>
    </lineage>
</organism>
<protein>
    <submittedName>
        <fullName evidence="8">Uncharacterized protein</fullName>
    </submittedName>
</protein>
<dbReference type="Proteomes" id="UP000821853">
    <property type="component" value="Unassembled WGS sequence"/>
</dbReference>
<keyword evidence="7" id="KW-0472">Membrane</keyword>
<reference evidence="8 9" key="1">
    <citation type="journal article" date="2020" name="Cell">
        <title>Large-Scale Comparative Analyses of Tick Genomes Elucidate Their Genetic Diversity and Vector Capacities.</title>
        <authorList>
            <consortium name="Tick Genome and Microbiome Consortium (TIGMIC)"/>
            <person name="Jia N."/>
            <person name="Wang J."/>
            <person name="Shi W."/>
            <person name="Du L."/>
            <person name="Sun Y."/>
            <person name="Zhan W."/>
            <person name="Jiang J.F."/>
            <person name="Wang Q."/>
            <person name="Zhang B."/>
            <person name="Ji P."/>
            <person name="Bell-Sakyi L."/>
            <person name="Cui X.M."/>
            <person name="Yuan T.T."/>
            <person name="Jiang B.G."/>
            <person name="Yang W.F."/>
            <person name="Lam T.T."/>
            <person name="Chang Q.C."/>
            <person name="Ding S.J."/>
            <person name="Wang X.J."/>
            <person name="Zhu J.G."/>
            <person name="Ruan X.D."/>
            <person name="Zhao L."/>
            <person name="Wei J.T."/>
            <person name="Ye R.Z."/>
            <person name="Que T.C."/>
            <person name="Du C.H."/>
            <person name="Zhou Y.H."/>
            <person name="Cheng J.X."/>
            <person name="Dai P.F."/>
            <person name="Guo W.B."/>
            <person name="Han X.H."/>
            <person name="Huang E.J."/>
            <person name="Li L.F."/>
            <person name="Wei W."/>
            <person name="Gao Y.C."/>
            <person name="Liu J.Z."/>
            <person name="Shao H.Z."/>
            <person name="Wang X."/>
            <person name="Wang C.C."/>
            <person name="Yang T.C."/>
            <person name="Huo Q.B."/>
            <person name="Li W."/>
            <person name="Chen H.Y."/>
            <person name="Chen S.E."/>
            <person name="Zhou L.G."/>
            <person name="Ni X.B."/>
            <person name="Tian J.H."/>
            <person name="Sheng Y."/>
            <person name="Liu T."/>
            <person name="Pan Y.S."/>
            <person name="Xia L.Y."/>
            <person name="Li J."/>
            <person name="Zhao F."/>
            <person name="Cao W.C."/>
        </authorList>
    </citation>
    <scope>NUCLEOTIDE SEQUENCE [LARGE SCALE GENOMIC DNA]</scope>
    <source>
        <strain evidence="8">HaeL-2018</strain>
    </source>
</reference>
<feature type="transmembrane region" description="Helical" evidence="7">
    <location>
        <begin position="18"/>
        <end position="40"/>
    </location>
</feature>
<gene>
    <name evidence="8" type="ORF">HPB48_011692</name>
</gene>
<dbReference type="InterPro" id="IPR050705">
    <property type="entry name" value="Cytochrome_P450_3A"/>
</dbReference>
<comment type="similarity">
    <text evidence="1">Belongs to the cytochrome P450 family.</text>
</comment>
<dbReference type="GO" id="GO:0020037">
    <property type="term" value="F:heme binding"/>
    <property type="evidence" value="ECO:0007669"/>
    <property type="project" value="InterPro"/>
</dbReference>
<dbReference type="GO" id="GO:0008395">
    <property type="term" value="F:steroid hydroxylase activity"/>
    <property type="evidence" value="ECO:0007669"/>
    <property type="project" value="TreeGrafter"/>
</dbReference>
<dbReference type="PANTHER" id="PTHR24302:SF15">
    <property type="entry name" value="FATTY-ACID PEROXYGENASE"/>
    <property type="match status" value="1"/>
</dbReference>
<keyword evidence="7" id="KW-1133">Transmembrane helix</keyword>
<name>A0A9J6GRK8_HAELO</name>
<keyword evidence="4" id="KW-0560">Oxidoreductase</keyword>
<accession>A0A9J6GRK8</accession>
<dbReference type="EMBL" id="JABSTR010000008">
    <property type="protein sequence ID" value="KAH9377111.1"/>
    <property type="molecule type" value="Genomic_DNA"/>
</dbReference>